<dbReference type="EMBL" id="CAJNOR010003112">
    <property type="protein sequence ID" value="CAF1378679.1"/>
    <property type="molecule type" value="Genomic_DNA"/>
</dbReference>
<evidence type="ECO:0000256" key="4">
    <source>
        <dbReference type="SAM" id="MobiDB-lite"/>
    </source>
</evidence>
<keyword evidence="7" id="KW-1185">Reference proteome</keyword>
<comment type="similarity">
    <text evidence="1">Belongs to the LCA5 family.</text>
</comment>
<feature type="compositionally biased region" description="Basic and acidic residues" evidence="4">
    <location>
        <begin position="407"/>
        <end position="427"/>
    </location>
</feature>
<keyword evidence="2 3" id="KW-0175">Coiled coil</keyword>
<evidence type="ECO:0000256" key="3">
    <source>
        <dbReference type="SAM" id="Coils"/>
    </source>
</evidence>
<gene>
    <name evidence="6" type="ORF">XAT740_LOCUS32950</name>
</gene>
<feature type="compositionally biased region" description="Polar residues" evidence="4">
    <location>
        <begin position="494"/>
        <end position="504"/>
    </location>
</feature>
<feature type="coiled-coil region" evidence="3">
    <location>
        <begin position="57"/>
        <end position="163"/>
    </location>
</feature>
<proteinExistence type="inferred from homology"/>
<feature type="compositionally biased region" description="Basic and acidic residues" evidence="4">
    <location>
        <begin position="388"/>
        <end position="397"/>
    </location>
</feature>
<dbReference type="AlphaFoldDB" id="A0A815JBV3"/>
<evidence type="ECO:0000256" key="1">
    <source>
        <dbReference type="ARBA" id="ARBA00010229"/>
    </source>
</evidence>
<reference evidence="6" key="1">
    <citation type="submission" date="2021-02" db="EMBL/GenBank/DDBJ databases">
        <authorList>
            <person name="Nowell W R."/>
        </authorList>
    </citation>
    <scope>NUCLEOTIDE SEQUENCE</scope>
</reference>
<feature type="compositionally biased region" description="Basic and acidic residues" evidence="4">
    <location>
        <begin position="202"/>
        <end position="224"/>
    </location>
</feature>
<evidence type="ECO:0000313" key="7">
    <source>
        <dbReference type="Proteomes" id="UP000663828"/>
    </source>
</evidence>
<organism evidence="6 7">
    <name type="scientific">Adineta ricciae</name>
    <name type="common">Rotifer</name>
    <dbReference type="NCBI Taxonomy" id="249248"/>
    <lineage>
        <taxon>Eukaryota</taxon>
        <taxon>Metazoa</taxon>
        <taxon>Spiralia</taxon>
        <taxon>Gnathifera</taxon>
        <taxon>Rotifera</taxon>
        <taxon>Eurotatoria</taxon>
        <taxon>Bdelloidea</taxon>
        <taxon>Adinetida</taxon>
        <taxon>Adinetidae</taxon>
        <taxon>Adineta</taxon>
    </lineage>
</organism>
<feature type="compositionally biased region" description="Polar residues" evidence="4">
    <location>
        <begin position="327"/>
        <end position="340"/>
    </location>
</feature>
<feature type="domain" description="Lebercilin" evidence="5">
    <location>
        <begin position="2"/>
        <end position="166"/>
    </location>
</feature>
<name>A0A815JBV3_ADIRI</name>
<feature type="compositionally biased region" description="Low complexity" evidence="4">
    <location>
        <begin position="517"/>
        <end position="531"/>
    </location>
</feature>
<feature type="compositionally biased region" description="Polar residues" evidence="4">
    <location>
        <begin position="190"/>
        <end position="199"/>
    </location>
</feature>
<feature type="region of interest" description="Disordered" evidence="4">
    <location>
        <begin position="174"/>
        <end position="554"/>
    </location>
</feature>
<dbReference type="Proteomes" id="UP000663828">
    <property type="component" value="Unassembled WGS sequence"/>
</dbReference>
<evidence type="ECO:0000259" key="5">
    <source>
        <dbReference type="Pfam" id="PF15619"/>
    </source>
</evidence>
<dbReference type="PANTHER" id="PTHR16650">
    <property type="entry name" value="C21ORF13-RELATED"/>
    <property type="match status" value="1"/>
</dbReference>
<accession>A0A815JBV3</accession>
<protein>
    <recommendedName>
        <fullName evidence="5">Lebercilin domain-containing protein</fullName>
    </recommendedName>
</protein>
<comment type="caution">
    <text evidence="6">The sequence shown here is derived from an EMBL/GenBank/DDBJ whole genome shotgun (WGS) entry which is preliminary data.</text>
</comment>
<evidence type="ECO:0000256" key="2">
    <source>
        <dbReference type="ARBA" id="ARBA00023054"/>
    </source>
</evidence>
<dbReference type="InterPro" id="IPR028933">
    <property type="entry name" value="Lebercilin_dom"/>
</dbReference>
<dbReference type="GO" id="GO:0042073">
    <property type="term" value="P:intraciliary transport"/>
    <property type="evidence" value="ECO:0007669"/>
    <property type="project" value="TreeGrafter"/>
</dbReference>
<sequence length="568" mass="64454">METQRAENSTLRTIQKREEKAIRNYEEKEYDIHRIVQHYTKEVEHIKRVLSSERETKVRLEKQIEARDEKLQDQTKRLKQYEKIVQEKHLDERYDLREKLNETDKKLEELQEKLSTQQKYIENLEKNHRYEVNQELAKQRDLKRELDVRSKKYNDLVQKFEEKTRQMDTMHIYAQRGGLRPSDTPATLAKSRSLQSLNEPSPRVKEKTIDLDKKKREQHEPERKPKARQQPPPPPPNDDSPKGEKKKVITKKEQLPPPAAPITKSTSSNDRSSNVEKPSTTQNGHLPPKGKPPARRLSTPISVDEVDSEVDDDDDFFGSSPKKLPLPTTNQRSEQNSSNKDSQKRPAAPVPPAHDSKYKSTGTGGDKAPPSSTTLKTVDPPVASKSRVTRDLDEKWSDMFGTSKQDTSAKEDLLAKLVADEQQERKAATSSRPPPAATTTTENSSVRTSTTTAHPTTTTSAAKPSVDPFESLFSNNSQKPGVPRSTDPEDIFSTKPSNQPPARQNRNESFDSLFGPSSTTHNNSSTITSNSKQIPSQNDKLQRPKVVTNGTRPIPNRTVIDEVEEFVL</sequence>
<evidence type="ECO:0000313" key="6">
    <source>
        <dbReference type="EMBL" id="CAF1378679.1"/>
    </source>
</evidence>
<dbReference type="PANTHER" id="PTHR16650:SF6">
    <property type="entry name" value="GH21622P"/>
    <property type="match status" value="1"/>
</dbReference>
<dbReference type="Pfam" id="PF15619">
    <property type="entry name" value="Lebercilin"/>
    <property type="match status" value="1"/>
</dbReference>
<dbReference type="InterPro" id="IPR026188">
    <property type="entry name" value="Lebercilin-like"/>
</dbReference>
<feature type="compositionally biased region" description="Basic and acidic residues" evidence="4">
    <location>
        <begin position="239"/>
        <end position="254"/>
    </location>
</feature>
<dbReference type="GO" id="GO:0005930">
    <property type="term" value="C:axoneme"/>
    <property type="evidence" value="ECO:0007669"/>
    <property type="project" value="TreeGrafter"/>
</dbReference>
<feature type="compositionally biased region" description="Low complexity" evidence="4">
    <location>
        <begin position="437"/>
        <end position="465"/>
    </location>
</feature>
<feature type="compositionally biased region" description="Acidic residues" evidence="4">
    <location>
        <begin position="304"/>
        <end position="316"/>
    </location>
</feature>
<feature type="compositionally biased region" description="Polar residues" evidence="4">
    <location>
        <begin position="263"/>
        <end position="284"/>
    </location>
</feature>